<reference evidence="3" key="1">
    <citation type="submission" date="2015-08" db="EMBL/GenBank/DDBJ databases">
        <title>Vibrio galatheae sp. nov., a novel member of the Vibrionaceae family isolated from the Solomon Islands.</title>
        <authorList>
            <person name="Giubergia S."/>
            <person name="Machado H."/>
            <person name="Mateiu R.V."/>
            <person name="Gram L."/>
        </authorList>
    </citation>
    <scope>NUCLEOTIDE SEQUENCE [LARGE SCALE GENOMIC DNA]</scope>
    <source>
        <strain evidence="3">DSM 19584</strain>
    </source>
</reference>
<dbReference type="EMBL" id="LHPJ01000030">
    <property type="protein sequence ID" value="KOO01913.1"/>
    <property type="molecule type" value="Genomic_DNA"/>
</dbReference>
<keyword evidence="3" id="KW-1185">Reference proteome</keyword>
<dbReference type="OrthoDB" id="5901949at2"/>
<feature type="chain" id="PRO_5005600012" evidence="1">
    <location>
        <begin position="24"/>
        <end position="163"/>
    </location>
</feature>
<protein>
    <submittedName>
        <fullName evidence="2">Uncharacterized protein</fullName>
    </submittedName>
</protein>
<dbReference type="Proteomes" id="UP000037515">
    <property type="component" value="Unassembled WGS sequence"/>
</dbReference>
<dbReference type="STRING" id="693.AKJ17_18045"/>
<name>A0A0M0HJI6_VIBNE</name>
<gene>
    <name evidence="2" type="ORF">AKJ17_18045</name>
</gene>
<proteinExistence type="predicted"/>
<organism evidence="2 3">
    <name type="scientific">Vibrio nereis</name>
    <dbReference type="NCBI Taxonomy" id="693"/>
    <lineage>
        <taxon>Bacteria</taxon>
        <taxon>Pseudomonadati</taxon>
        <taxon>Pseudomonadota</taxon>
        <taxon>Gammaproteobacteria</taxon>
        <taxon>Vibrionales</taxon>
        <taxon>Vibrionaceae</taxon>
        <taxon>Vibrio</taxon>
    </lineage>
</organism>
<dbReference type="AlphaFoldDB" id="A0A0M0HJI6"/>
<feature type="signal peptide" evidence="1">
    <location>
        <begin position="1"/>
        <end position="23"/>
    </location>
</feature>
<dbReference type="RefSeq" id="WP_053397189.1">
    <property type="nucleotide sequence ID" value="NZ_LHPJ01000030.1"/>
</dbReference>
<evidence type="ECO:0000256" key="1">
    <source>
        <dbReference type="SAM" id="SignalP"/>
    </source>
</evidence>
<dbReference type="PATRIC" id="fig|693.5.peg.3662"/>
<comment type="caution">
    <text evidence="2">The sequence shown here is derived from an EMBL/GenBank/DDBJ whole genome shotgun (WGS) entry which is preliminary data.</text>
</comment>
<keyword evidence="1" id="KW-0732">Signal</keyword>
<sequence>MKLKSVLVLGIASCSMMSLSAHASIEVKAKRMLTENVMAENVAKVKQACGNPVLDTNFDWSAWDNYDFAEARLDKVKTTGWLGGLVNYIYDDMVKLCTTTEHAALYKAEFEKVKKIQFVGQESVKARKAEFALAEGGSVLNVALNPNAAYDSSTLKYLKQAWN</sequence>
<evidence type="ECO:0000313" key="2">
    <source>
        <dbReference type="EMBL" id="KOO01913.1"/>
    </source>
</evidence>
<accession>A0A0M0HJI6</accession>
<evidence type="ECO:0000313" key="3">
    <source>
        <dbReference type="Proteomes" id="UP000037515"/>
    </source>
</evidence>